<proteinExistence type="inferred from homology"/>
<name>A0ABS2MPI0_9FIRM</name>
<feature type="domain" description="Flagellar basal body rod protein N-terminal" evidence="2">
    <location>
        <begin position="5"/>
        <end position="35"/>
    </location>
</feature>
<protein>
    <submittedName>
        <fullName evidence="5">Flagellar basal-body rod protein FlgG</fullName>
    </submittedName>
</protein>
<accession>A0ABS2MPI0</accession>
<evidence type="ECO:0000313" key="6">
    <source>
        <dbReference type="Proteomes" id="UP000767854"/>
    </source>
</evidence>
<dbReference type="EMBL" id="JAFBDT010000004">
    <property type="protein sequence ID" value="MBM7561308.1"/>
    <property type="molecule type" value="Genomic_DNA"/>
</dbReference>
<feature type="domain" description="Flagellar basal-body/hook protein C-terminal" evidence="3">
    <location>
        <begin position="308"/>
        <end position="350"/>
    </location>
</feature>
<dbReference type="Pfam" id="PF06429">
    <property type="entry name" value="Flg_bbr_C"/>
    <property type="match status" value="1"/>
</dbReference>
<dbReference type="PANTHER" id="PTHR30435">
    <property type="entry name" value="FLAGELLAR PROTEIN"/>
    <property type="match status" value="1"/>
</dbReference>
<evidence type="ECO:0000259" key="3">
    <source>
        <dbReference type="Pfam" id="PF06429"/>
    </source>
</evidence>
<keyword evidence="6" id="KW-1185">Reference proteome</keyword>
<feature type="domain" description="Flagellar hook protein FlgE/F/G-like D1" evidence="4">
    <location>
        <begin position="199"/>
        <end position="259"/>
    </location>
</feature>
<dbReference type="Pfam" id="PF00460">
    <property type="entry name" value="Flg_bb_rod"/>
    <property type="match status" value="1"/>
</dbReference>
<dbReference type="InterPro" id="IPR037925">
    <property type="entry name" value="FlgE/F/G-like"/>
</dbReference>
<keyword evidence="5" id="KW-0966">Cell projection</keyword>
<reference evidence="5 6" key="1">
    <citation type="submission" date="2021-01" db="EMBL/GenBank/DDBJ databases">
        <title>Genomic Encyclopedia of Type Strains, Phase IV (KMG-IV): sequencing the most valuable type-strain genomes for metagenomic binning, comparative biology and taxonomic classification.</title>
        <authorList>
            <person name="Goeker M."/>
        </authorList>
    </citation>
    <scope>NUCLEOTIDE SEQUENCE [LARGE SCALE GENOMIC DNA]</scope>
    <source>
        <strain evidence="5 6">DSM 24436</strain>
    </source>
</reference>
<keyword evidence="5" id="KW-0282">Flagellum</keyword>
<evidence type="ECO:0000259" key="2">
    <source>
        <dbReference type="Pfam" id="PF00460"/>
    </source>
</evidence>
<evidence type="ECO:0000313" key="5">
    <source>
        <dbReference type="EMBL" id="MBM7561308.1"/>
    </source>
</evidence>
<evidence type="ECO:0000259" key="4">
    <source>
        <dbReference type="Pfam" id="PF22692"/>
    </source>
</evidence>
<evidence type="ECO:0000256" key="1">
    <source>
        <dbReference type="ARBA" id="ARBA00009677"/>
    </source>
</evidence>
<sequence length="356" mass="39172">MIKGLYVAGTNMMANIYKMDVTSNNLANVNTTGFKKETFEVESFNSRLFNRMNGSLLPSEVGVAEVSQSTDGDVYTLNTSKGYFRVNTEDGIHFDKSMKFIVDQDGYLRTPYKNVGGTLDPMQGNLILGHNGAIFVGDGALEISDRGLVSVDGQEVDGLVVQGFPNAIGTMGAGIKGYNVLTNFEQGQLEMTNEKFDVALKGDGFFNIRTENGDYLTRNGAFTVNQYNELVTLDGDYVLGLDGPILIESDNFTINEFGELIQNGEITDKLNITAYSNVGDLYKVGTSHFKVKEDMTGEEMEFEGEVIQGFVERSNTDSITEMIQLIEMNRNYESSQKVVTTIDEMLGKAATELGRV</sequence>
<dbReference type="PANTHER" id="PTHR30435:SF19">
    <property type="entry name" value="FLAGELLAR BASAL-BODY ROD PROTEIN FLGG"/>
    <property type="match status" value="1"/>
</dbReference>
<dbReference type="SUPFAM" id="SSF117143">
    <property type="entry name" value="Flagellar hook protein flgE"/>
    <property type="match status" value="1"/>
</dbReference>
<dbReference type="InterPro" id="IPR010930">
    <property type="entry name" value="Flg_bb/hook_C_dom"/>
</dbReference>
<keyword evidence="5" id="KW-0969">Cilium</keyword>
<organism evidence="5 6">
    <name type="scientific">Fusibacter tunisiensis</name>
    <dbReference type="NCBI Taxonomy" id="1008308"/>
    <lineage>
        <taxon>Bacteria</taxon>
        <taxon>Bacillati</taxon>
        <taxon>Bacillota</taxon>
        <taxon>Clostridia</taxon>
        <taxon>Eubacteriales</taxon>
        <taxon>Eubacteriales Family XII. Incertae Sedis</taxon>
        <taxon>Fusibacter</taxon>
    </lineage>
</organism>
<dbReference type="InterPro" id="IPR053967">
    <property type="entry name" value="LlgE_F_G-like_D1"/>
</dbReference>
<comment type="caution">
    <text evidence="5">The sequence shown here is derived from an EMBL/GenBank/DDBJ whole genome shotgun (WGS) entry which is preliminary data.</text>
</comment>
<dbReference type="Proteomes" id="UP000767854">
    <property type="component" value="Unassembled WGS sequence"/>
</dbReference>
<dbReference type="Pfam" id="PF22692">
    <property type="entry name" value="LlgE_F_G_D1"/>
    <property type="match status" value="1"/>
</dbReference>
<gene>
    <name evidence="5" type="ORF">JOC49_000828</name>
</gene>
<dbReference type="RefSeq" id="WP_204662671.1">
    <property type="nucleotide sequence ID" value="NZ_JAFBDT010000004.1"/>
</dbReference>
<comment type="similarity">
    <text evidence="1">Belongs to the flagella basal body rod proteins family.</text>
</comment>
<dbReference type="InterPro" id="IPR001444">
    <property type="entry name" value="Flag_bb_rod_N"/>
</dbReference>